<dbReference type="KEGG" id="pth:PTH_2206"/>
<dbReference type="Gene3D" id="3.30.160.250">
    <property type="match status" value="2"/>
</dbReference>
<evidence type="ECO:0000313" key="3">
    <source>
        <dbReference type="Proteomes" id="UP000006556"/>
    </source>
</evidence>
<name>A5D043_PELTS</name>
<protein>
    <submittedName>
        <fullName evidence="2">Uncharacterized conserved protein</fullName>
    </submittedName>
</protein>
<proteinExistence type="predicted"/>
<gene>
    <name evidence="2" type="ordered locus">PTH_2206</name>
</gene>
<evidence type="ECO:0000259" key="1">
    <source>
        <dbReference type="Pfam" id="PF15919"/>
    </source>
</evidence>
<dbReference type="InterPro" id="IPR051404">
    <property type="entry name" value="TA_system_antitoxin"/>
</dbReference>
<dbReference type="AlphaFoldDB" id="A5D043"/>
<organism evidence="2 3">
    <name type="scientific">Pelotomaculum thermopropionicum (strain DSM 13744 / JCM 10971 / SI)</name>
    <dbReference type="NCBI Taxonomy" id="370438"/>
    <lineage>
        <taxon>Bacteria</taxon>
        <taxon>Bacillati</taxon>
        <taxon>Bacillota</taxon>
        <taxon>Clostridia</taxon>
        <taxon>Eubacteriales</taxon>
        <taxon>Desulfotomaculaceae</taxon>
        <taxon>Pelotomaculum</taxon>
    </lineage>
</organism>
<accession>A5D043</accession>
<dbReference type="STRING" id="370438.PTH_2206"/>
<dbReference type="SUPFAM" id="SSF143100">
    <property type="entry name" value="TTHA1013/TTHA0281-like"/>
    <property type="match status" value="2"/>
</dbReference>
<dbReference type="InterPro" id="IPR035069">
    <property type="entry name" value="TTHA1013/TTHA0281-like"/>
</dbReference>
<dbReference type="eggNOG" id="COG1598">
    <property type="taxonomic scope" value="Bacteria"/>
</dbReference>
<evidence type="ECO:0000313" key="2">
    <source>
        <dbReference type="EMBL" id="BAF60387.1"/>
    </source>
</evidence>
<reference evidence="3" key="1">
    <citation type="journal article" date="2008" name="Genome Res.">
        <title>The genome of Pelotomaculum thermopropionicum reveals niche-associated evolution in anaerobic microbiota.</title>
        <authorList>
            <person name="Kosaka T."/>
            <person name="Kato S."/>
            <person name="Shimoyama T."/>
            <person name="Ishii S."/>
            <person name="Abe T."/>
            <person name="Watanabe K."/>
        </authorList>
    </citation>
    <scope>NUCLEOTIDE SEQUENCE [LARGE SCALE GENOMIC DNA]</scope>
    <source>
        <strain evidence="3">DSM 13744 / JCM 10971 / SI</strain>
    </source>
</reference>
<keyword evidence="3" id="KW-1185">Reference proteome</keyword>
<dbReference type="Pfam" id="PF15919">
    <property type="entry name" value="HicB_lk_antitox"/>
    <property type="match status" value="1"/>
</dbReference>
<dbReference type="EMBL" id="AP009389">
    <property type="protein sequence ID" value="BAF60387.1"/>
    <property type="molecule type" value="Genomic_DNA"/>
</dbReference>
<sequence length="150" mass="16282">MNLFIVYLEPAEEGGYIASVPALSALHTQGETKKEALAMTEDAIRRDIESLKKWGAAALDVKNRGRLVQGGINDMLYRYKVILEWDEEGKGYVVSVPALPGCFTQGDTIEEALERAKEAIAGHLAALAQEGLPLPSKDVEIAEVQVEIAS</sequence>
<dbReference type="PANTHER" id="PTHR34504:SF2">
    <property type="entry name" value="UPF0150 PROTEIN SSL0259"/>
    <property type="match status" value="1"/>
</dbReference>
<dbReference type="HOGENOM" id="CLU_1738805_0_0_9"/>
<dbReference type="InterPro" id="IPR031807">
    <property type="entry name" value="HicB-like"/>
</dbReference>
<dbReference type="Proteomes" id="UP000006556">
    <property type="component" value="Chromosome"/>
</dbReference>
<dbReference type="PANTHER" id="PTHR34504">
    <property type="entry name" value="ANTITOXIN HICB"/>
    <property type="match status" value="1"/>
</dbReference>
<feature type="domain" description="HicB-like antitoxin of toxin-antitoxin system" evidence="1">
    <location>
        <begin position="79"/>
        <end position="144"/>
    </location>
</feature>